<evidence type="ECO:0000313" key="3">
    <source>
        <dbReference type="Proteomes" id="UP001221757"/>
    </source>
</evidence>
<dbReference type="AlphaFoldDB" id="A0AAD7CP58"/>
<dbReference type="Proteomes" id="UP001221757">
    <property type="component" value="Unassembled WGS sequence"/>
</dbReference>
<protein>
    <submittedName>
        <fullName evidence="2">Uncharacterized protein</fullName>
    </submittedName>
</protein>
<comment type="caution">
    <text evidence="2">The sequence shown here is derived from an EMBL/GenBank/DDBJ whole genome shotgun (WGS) entry which is preliminary data.</text>
</comment>
<reference evidence="2" key="1">
    <citation type="submission" date="2023-03" db="EMBL/GenBank/DDBJ databases">
        <title>Massive genome expansion in bonnet fungi (Mycena s.s.) driven by repeated elements and novel gene families across ecological guilds.</title>
        <authorList>
            <consortium name="Lawrence Berkeley National Laboratory"/>
            <person name="Harder C.B."/>
            <person name="Miyauchi S."/>
            <person name="Viragh M."/>
            <person name="Kuo A."/>
            <person name="Thoen E."/>
            <person name="Andreopoulos B."/>
            <person name="Lu D."/>
            <person name="Skrede I."/>
            <person name="Drula E."/>
            <person name="Henrissat B."/>
            <person name="Morin E."/>
            <person name="Kohler A."/>
            <person name="Barry K."/>
            <person name="LaButti K."/>
            <person name="Morin E."/>
            <person name="Salamov A."/>
            <person name="Lipzen A."/>
            <person name="Mereny Z."/>
            <person name="Hegedus B."/>
            <person name="Baldrian P."/>
            <person name="Stursova M."/>
            <person name="Weitz H."/>
            <person name="Taylor A."/>
            <person name="Grigoriev I.V."/>
            <person name="Nagy L.G."/>
            <person name="Martin F."/>
            <person name="Kauserud H."/>
        </authorList>
    </citation>
    <scope>NUCLEOTIDE SEQUENCE</scope>
    <source>
        <strain evidence="2">CBHHK067</strain>
    </source>
</reference>
<evidence type="ECO:0000256" key="1">
    <source>
        <dbReference type="SAM" id="SignalP"/>
    </source>
</evidence>
<dbReference type="EMBL" id="JARKIE010000350">
    <property type="protein sequence ID" value="KAJ7652281.1"/>
    <property type="molecule type" value="Genomic_DNA"/>
</dbReference>
<evidence type="ECO:0000313" key="2">
    <source>
        <dbReference type="EMBL" id="KAJ7652281.1"/>
    </source>
</evidence>
<accession>A0AAD7CP58</accession>
<gene>
    <name evidence="2" type="ORF">B0H17DRAFT_408411</name>
</gene>
<keyword evidence="1" id="KW-0732">Signal</keyword>
<keyword evidence="3" id="KW-1185">Reference proteome</keyword>
<organism evidence="2 3">
    <name type="scientific">Mycena rosella</name>
    <name type="common">Pink bonnet</name>
    <name type="synonym">Agaricus rosellus</name>
    <dbReference type="NCBI Taxonomy" id="1033263"/>
    <lineage>
        <taxon>Eukaryota</taxon>
        <taxon>Fungi</taxon>
        <taxon>Dikarya</taxon>
        <taxon>Basidiomycota</taxon>
        <taxon>Agaricomycotina</taxon>
        <taxon>Agaricomycetes</taxon>
        <taxon>Agaricomycetidae</taxon>
        <taxon>Agaricales</taxon>
        <taxon>Marasmiineae</taxon>
        <taxon>Mycenaceae</taxon>
        <taxon>Mycena</taxon>
    </lineage>
</organism>
<proteinExistence type="predicted"/>
<name>A0AAD7CP58_MYCRO</name>
<feature type="chain" id="PRO_5042132885" evidence="1">
    <location>
        <begin position="23"/>
        <end position="100"/>
    </location>
</feature>
<feature type="signal peptide" evidence="1">
    <location>
        <begin position="1"/>
        <end position="22"/>
    </location>
</feature>
<sequence>MLRTLLSTTLLAILLLGQGAISAPQASPCGKPEDPPCPAGQSCCVKVVGLPAGVCGEVCALSLGPVASGEPEDPPCPEGQLCCVKQLGLPAGVCGEVCAF</sequence>